<dbReference type="Proteomes" id="UP000177913">
    <property type="component" value="Unassembled WGS sequence"/>
</dbReference>
<accession>A0A1F7H0W8</accession>
<dbReference type="InterPro" id="IPR001296">
    <property type="entry name" value="Glyco_trans_1"/>
</dbReference>
<reference evidence="4 5" key="1">
    <citation type="journal article" date="2016" name="Nat. Commun.">
        <title>Thousands of microbial genomes shed light on interconnected biogeochemical processes in an aquifer system.</title>
        <authorList>
            <person name="Anantharaman K."/>
            <person name="Brown C.T."/>
            <person name="Hug L.A."/>
            <person name="Sharon I."/>
            <person name="Castelle C.J."/>
            <person name="Probst A.J."/>
            <person name="Thomas B.C."/>
            <person name="Singh A."/>
            <person name="Wilkins M.J."/>
            <person name="Karaoz U."/>
            <person name="Brodie E.L."/>
            <person name="Williams K.H."/>
            <person name="Hubbard S.S."/>
            <person name="Banfield J.F."/>
        </authorList>
    </citation>
    <scope>NUCLEOTIDE SEQUENCE [LARGE SCALE GENOMIC DNA]</scope>
</reference>
<protein>
    <recommendedName>
        <fullName evidence="3">Glycosyl transferase family 1 domain-containing protein</fullName>
    </recommendedName>
</protein>
<keyword evidence="2" id="KW-0472">Membrane</keyword>
<evidence type="ECO:0000256" key="1">
    <source>
        <dbReference type="ARBA" id="ARBA00022679"/>
    </source>
</evidence>
<organism evidence="4 5">
    <name type="scientific">Candidatus Roizmanbacteria bacterium RIFCSPHIGHO2_02_FULL_38_11</name>
    <dbReference type="NCBI Taxonomy" id="1802039"/>
    <lineage>
        <taxon>Bacteria</taxon>
        <taxon>Candidatus Roizmaniibacteriota</taxon>
    </lineage>
</organism>
<dbReference type="EMBL" id="MFZO01000031">
    <property type="protein sequence ID" value="OGK24693.1"/>
    <property type="molecule type" value="Genomic_DNA"/>
</dbReference>
<evidence type="ECO:0000256" key="2">
    <source>
        <dbReference type="SAM" id="Phobius"/>
    </source>
</evidence>
<feature type="domain" description="Glycosyl transferase family 1" evidence="3">
    <location>
        <begin position="218"/>
        <end position="341"/>
    </location>
</feature>
<dbReference type="PANTHER" id="PTHR46401:SF2">
    <property type="entry name" value="GLYCOSYLTRANSFERASE WBBK-RELATED"/>
    <property type="match status" value="1"/>
</dbReference>
<keyword evidence="1" id="KW-0808">Transferase</keyword>
<dbReference type="CDD" id="cd03801">
    <property type="entry name" value="GT4_PimA-like"/>
    <property type="match status" value="1"/>
</dbReference>
<keyword evidence="2" id="KW-1133">Transmembrane helix</keyword>
<dbReference type="GO" id="GO:0016757">
    <property type="term" value="F:glycosyltransferase activity"/>
    <property type="evidence" value="ECO:0007669"/>
    <property type="project" value="InterPro"/>
</dbReference>
<evidence type="ECO:0000259" key="3">
    <source>
        <dbReference type="Pfam" id="PF00534"/>
    </source>
</evidence>
<evidence type="ECO:0000313" key="5">
    <source>
        <dbReference type="Proteomes" id="UP000177913"/>
    </source>
</evidence>
<gene>
    <name evidence="4" type="ORF">A3C25_01825</name>
</gene>
<keyword evidence="2" id="KW-0812">Transmembrane</keyword>
<evidence type="ECO:0000313" key="4">
    <source>
        <dbReference type="EMBL" id="OGK24693.1"/>
    </source>
</evidence>
<comment type="caution">
    <text evidence="4">The sequence shown here is derived from an EMBL/GenBank/DDBJ whole genome shotgun (WGS) entry which is preliminary data.</text>
</comment>
<sequence length="354" mass="41105">MKRIDLLILSWHQTYLSKNAGGYIRLSEFLKRAPKTIGFKLLDNTPTIYSDVASENELIRYQTPRLIKVFEKRFFILWFMLENITTAWIVYFTAKKLIRQYKPKVLYVPIGEFFHLYLPAIILKLQFPQIRLVVDILNFEIPDKSVFTYYQKLRKSGQSIIRSILTIYATLQSTFLIKRTVNLVDYIFTVSPDLISALKKYYRKESIDFTPSGVDSSFPLPKVKKKFLGVYLGRMTVQKGVFELLDVWSQVIKKIPNAKLALMGQADDQILKSLKEKITEFKLDKNISVFGSVSEEKKRKILSASQLFLHLARYEPLFPVIGILEGLSFGLPAIVYNMKVVSSQQNILKKWKCL</sequence>
<name>A0A1F7H0W8_9BACT</name>
<proteinExistence type="predicted"/>
<dbReference type="Gene3D" id="3.40.50.2000">
    <property type="entry name" value="Glycogen Phosphorylase B"/>
    <property type="match status" value="2"/>
</dbReference>
<dbReference type="AlphaFoldDB" id="A0A1F7H0W8"/>
<feature type="transmembrane region" description="Helical" evidence="2">
    <location>
        <begin position="106"/>
        <end position="123"/>
    </location>
</feature>
<dbReference type="PANTHER" id="PTHR46401">
    <property type="entry name" value="GLYCOSYLTRANSFERASE WBBK-RELATED"/>
    <property type="match status" value="1"/>
</dbReference>
<feature type="transmembrane region" description="Helical" evidence="2">
    <location>
        <begin position="74"/>
        <end position="94"/>
    </location>
</feature>
<dbReference type="Pfam" id="PF00534">
    <property type="entry name" value="Glycos_transf_1"/>
    <property type="match status" value="1"/>
</dbReference>
<dbReference type="GO" id="GO:0009103">
    <property type="term" value="P:lipopolysaccharide biosynthetic process"/>
    <property type="evidence" value="ECO:0007669"/>
    <property type="project" value="TreeGrafter"/>
</dbReference>
<dbReference type="SUPFAM" id="SSF53756">
    <property type="entry name" value="UDP-Glycosyltransferase/glycogen phosphorylase"/>
    <property type="match status" value="1"/>
</dbReference>